<dbReference type="InterPro" id="IPR002912">
    <property type="entry name" value="ACT_dom"/>
</dbReference>
<evidence type="ECO:0000256" key="4">
    <source>
        <dbReference type="ARBA" id="ARBA00011744"/>
    </source>
</evidence>
<comment type="pathway">
    <text evidence="2 8">Amino-acid biosynthesis; L-valine biosynthesis; L-valine from pyruvate: step 1/4.</text>
</comment>
<reference evidence="10" key="1">
    <citation type="submission" date="2020-10" db="EMBL/GenBank/DDBJ databases">
        <authorList>
            <person name="Gilroy R."/>
        </authorList>
    </citation>
    <scope>NUCLEOTIDE SEQUENCE</scope>
    <source>
        <strain evidence="10">11167</strain>
    </source>
</reference>
<organism evidence="10 11">
    <name type="scientific">Candidatus Aphodenecus pullistercoris</name>
    <dbReference type="NCBI Taxonomy" id="2840669"/>
    <lineage>
        <taxon>Bacteria</taxon>
        <taxon>Pseudomonadati</taxon>
        <taxon>Spirochaetota</taxon>
        <taxon>Spirochaetia</taxon>
        <taxon>Spirochaetales</taxon>
        <taxon>Candidatus Aphodenecus</taxon>
    </lineage>
</organism>
<dbReference type="InterPro" id="IPR039557">
    <property type="entry name" value="AHAS_ACT"/>
</dbReference>
<dbReference type="InterPro" id="IPR045865">
    <property type="entry name" value="ACT-like_dom_sf"/>
</dbReference>
<dbReference type="NCBIfam" id="TIGR00119">
    <property type="entry name" value="acolac_sm"/>
    <property type="match status" value="1"/>
</dbReference>
<dbReference type="InterPro" id="IPR027271">
    <property type="entry name" value="Acetolactate_synth/TF_NikR_C"/>
</dbReference>
<comment type="catalytic activity">
    <reaction evidence="7 8">
        <text>2 pyruvate + H(+) = (2S)-2-acetolactate + CO2</text>
        <dbReference type="Rhea" id="RHEA:25249"/>
        <dbReference type="ChEBI" id="CHEBI:15361"/>
        <dbReference type="ChEBI" id="CHEBI:15378"/>
        <dbReference type="ChEBI" id="CHEBI:16526"/>
        <dbReference type="ChEBI" id="CHEBI:58476"/>
        <dbReference type="EC" id="2.2.1.6"/>
    </reaction>
</comment>
<evidence type="ECO:0000256" key="2">
    <source>
        <dbReference type="ARBA" id="ARBA00005025"/>
    </source>
</evidence>
<dbReference type="GO" id="GO:0003984">
    <property type="term" value="F:acetolactate synthase activity"/>
    <property type="evidence" value="ECO:0007669"/>
    <property type="project" value="UniProtKB-UniRule"/>
</dbReference>
<comment type="subunit">
    <text evidence="4 8">Dimer of large and small chains.</text>
</comment>
<dbReference type="GO" id="GO:0009097">
    <property type="term" value="P:isoleucine biosynthetic process"/>
    <property type="evidence" value="ECO:0007669"/>
    <property type="project" value="UniProtKB-UniRule"/>
</dbReference>
<dbReference type="PROSITE" id="PS51671">
    <property type="entry name" value="ACT"/>
    <property type="match status" value="1"/>
</dbReference>
<dbReference type="PANTHER" id="PTHR30239:SF0">
    <property type="entry name" value="ACETOLACTATE SYNTHASE SMALL SUBUNIT 1, CHLOROPLASTIC"/>
    <property type="match status" value="1"/>
</dbReference>
<comment type="pathway">
    <text evidence="1 8">Amino-acid biosynthesis; L-isoleucine biosynthesis; L-isoleucine from 2-oxobutanoate: step 1/4.</text>
</comment>
<dbReference type="PANTHER" id="PTHR30239">
    <property type="entry name" value="ACETOLACTATE SYNTHASE SMALL SUBUNIT"/>
    <property type="match status" value="1"/>
</dbReference>
<name>A0A9D9E776_9SPIR</name>
<dbReference type="GO" id="GO:0009099">
    <property type="term" value="P:L-valine biosynthetic process"/>
    <property type="evidence" value="ECO:0007669"/>
    <property type="project" value="UniProtKB-UniRule"/>
</dbReference>
<dbReference type="CDD" id="cd04878">
    <property type="entry name" value="ACT_AHAS"/>
    <property type="match status" value="1"/>
</dbReference>
<evidence type="ECO:0000259" key="9">
    <source>
        <dbReference type="PROSITE" id="PS51671"/>
    </source>
</evidence>
<dbReference type="Pfam" id="PF10369">
    <property type="entry name" value="ALS_ss_C"/>
    <property type="match status" value="1"/>
</dbReference>
<dbReference type="Gene3D" id="3.30.70.1150">
    <property type="entry name" value="ACT-like. Chain A, domain 2"/>
    <property type="match status" value="1"/>
</dbReference>
<protein>
    <recommendedName>
        <fullName evidence="8">Acetolactate synthase small subunit</fullName>
        <shortName evidence="8">AHAS</shortName>
        <shortName evidence="8">ALS</shortName>
        <ecNumber evidence="8">2.2.1.6</ecNumber>
    </recommendedName>
    <alternativeName>
        <fullName evidence="8">Acetohydroxy-acid synthase small subunit</fullName>
    </alternativeName>
</protein>
<accession>A0A9D9E776</accession>
<dbReference type="InterPro" id="IPR019455">
    <property type="entry name" value="Acetolactate_synth_ssu_C"/>
</dbReference>
<dbReference type="InterPro" id="IPR004789">
    <property type="entry name" value="Acetalactate_synth_ssu"/>
</dbReference>
<dbReference type="InterPro" id="IPR054480">
    <property type="entry name" value="AHAS_small-like_ACT"/>
</dbReference>
<dbReference type="Proteomes" id="UP000823633">
    <property type="component" value="Unassembled WGS sequence"/>
</dbReference>
<dbReference type="Gene3D" id="3.30.70.260">
    <property type="match status" value="1"/>
</dbReference>
<gene>
    <name evidence="10" type="primary">ilvN</name>
    <name evidence="10" type="ORF">IAC42_02880</name>
</gene>
<evidence type="ECO:0000256" key="1">
    <source>
        <dbReference type="ARBA" id="ARBA00004974"/>
    </source>
</evidence>
<dbReference type="Pfam" id="PF22629">
    <property type="entry name" value="ACT_AHAS_ss"/>
    <property type="match status" value="1"/>
</dbReference>
<evidence type="ECO:0000256" key="8">
    <source>
        <dbReference type="RuleBase" id="RU368092"/>
    </source>
</evidence>
<dbReference type="GO" id="GO:1990610">
    <property type="term" value="F:acetolactate synthase regulator activity"/>
    <property type="evidence" value="ECO:0007669"/>
    <property type="project" value="UniProtKB-UniRule"/>
</dbReference>
<dbReference type="NCBIfam" id="NF008864">
    <property type="entry name" value="PRK11895.1"/>
    <property type="match status" value="1"/>
</dbReference>
<keyword evidence="5 8" id="KW-0028">Amino-acid biosynthesis</keyword>
<dbReference type="EMBL" id="JADIMU010000018">
    <property type="protein sequence ID" value="MBO8442692.1"/>
    <property type="molecule type" value="Genomic_DNA"/>
</dbReference>
<evidence type="ECO:0000256" key="6">
    <source>
        <dbReference type="ARBA" id="ARBA00023304"/>
    </source>
</evidence>
<evidence type="ECO:0000256" key="3">
    <source>
        <dbReference type="ARBA" id="ARBA00006341"/>
    </source>
</evidence>
<dbReference type="FunFam" id="3.30.70.1150:FF:000001">
    <property type="entry name" value="Acetolactate synthase small subunit"/>
    <property type="match status" value="1"/>
</dbReference>
<dbReference type="GO" id="GO:0005829">
    <property type="term" value="C:cytosol"/>
    <property type="evidence" value="ECO:0007669"/>
    <property type="project" value="TreeGrafter"/>
</dbReference>
<comment type="function">
    <text evidence="8">Catalyzes the conversion of 2 pyruvate molecules into acetolactate in the first common step of the biosynthetic pathway of the branched-amino acids such as leucine, isoleucine, and valine.</text>
</comment>
<keyword evidence="6 8" id="KW-0100">Branched-chain amino acid biosynthesis</keyword>
<evidence type="ECO:0000256" key="7">
    <source>
        <dbReference type="ARBA" id="ARBA00048670"/>
    </source>
</evidence>
<evidence type="ECO:0000313" key="11">
    <source>
        <dbReference type="Proteomes" id="UP000823633"/>
    </source>
</evidence>
<evidence type="ECO:0000313" key="10">
    <source>
        <dbReference type="EMBL" id="MBO8442692.1"/>
    </source>
</evidence>
<dbReference type="AlphaFoldDB" id="A0A9D9E776"/>
<dbReference type="SUPFAM" id="SSF55021">
    <property type="entry name" value="ACT-like"/>
    <property type="match status" value="2"/>
</dbReference>
<sequence>MRVVGLFSRRGYNIHSLSVGETERPEVSRITIVVSVDDERVISQIRRQVEKLVDVRRVYSLTSADSLQKELVLVKIRADEESRTHLVELAEIFKAKIIDVTKTTMTLQLTGDFDKLEAFMSLVEDYGIVELARTGITALERGSRALSEIDYEN</sequence>
<comment type="caution">
    <text evidence="10">The sequence shown here is derived from an EMBL/GenBank/DDBJ whole genome shotgun (WGS) entry which is preliminary data.</text>
</comment>
<feature type="domain" description="ACT" evidence="9">
    <location>
        <begin position="1"/>
        <end position="63"/>
    </location>
</feature>
<dbReference type="EC" id="2.2.1.6" evidence="8"/>
<proteinExistence type="inferred from homology"/>
<evidence type="ECO:0000256" key="5">
    <source>
        <dbReference type="ARBA" id="ARBA00022605"/>
    </source>
</evidence>
<comment type="similarity">
    <text evidence="3 8">Belongs to the acetolactate synthase small subunit family.</text>
</comment>
<reference evidence="10" key="2">
    <citation type="journal article" date="2021" name="PeerJ">
        <title>Extensive microbial diversity within the chicken gut microbiome revealed by metagenomics and culture.</title>
        <authorList>
            <person name="Gilroy R."/>
            <person name="Ravi A."/>
            <person name="Getino M."/>
            <person name="Pursley I."/>
            <person name="Horton D.L."/>
            <person name="Alikhan N.F."/>
            <person name="Baker D."/>
            <person name="Gharbi K."/>
            <person name="Hall N."/>
            <person name="Watson M."/>
            <person name="Adriaenssens E.M."/>
            <person name="Foster-Nyarko E."/>
            <person name="Jarju S."/>
            <person name="Secka A."/>
            <person name="Antonio M."/>
            <person name="Oren A."/>
            <person name="Chaudhuri R.R."/>
            <person name="La Ragione R."/>
            <person name="Hildebrand F."/>
            <person name="Pallen M.J."/>
        </authorList>
    </citation>
    <scope>NUCLEOTIDE SEQUENCE</scope>
    <source>
        <strain evidence="10">11167</strain>
    </source>
</reference>
<keyword evidence="8 10" id="KW-0808">Transferase</keyword>